<keyword evidence="1" id="KW-1133">Transmembrane helix</keyword>
<dbReference type="EMBL" id="JBHUIP010000010">
    <property type="protein sequence ID" value="MFD2263336.1"/>
    <property type="molecule type" value="Genomic_DNA"/>
</dbReference>
<protein>
    <submittedName>
        <fullName evidence="2">Uncharacterized protein</fullName>
    </submittedName>
</protein>
<name>A0ABW5DS73_9PROT</name>
<reference evidence="3" key="1">
    <citation type="journal article" date="2019" name="Int. J. Syst. Evol. Microbiol.">
        <title>The Global Catalogue of Microorganisms (GCM) 10K type strain sequencing project: providing services to taxonomists for standard genome sequencing and annotation.</title>
        <authorList>
            <consortium name="The Broad Institute Genomics Platform"/>
            <consortium name="The Broad Institute Genome Sequencing Center for Infectious Disease"/>
            <person name="Wu L."/>
            <person name="Ma J."/>
        </authorList>
    </citation>
    <scope>NUCLEOTIDE SEQUENCE [LARGE SCALE GENOMIC DNA]</scope>
    <source>
        <strain evidence="3">CGMCC 1.19062</strain>
    </source>
</reference>
<dbReference type="RefSeq" id="WP_379876333.1">
    <property type="nucleotide sequence ID" value="NZ_JBHUIP010000010.1"/>
</dbReference>
<organism evidence="2 3">
    <name type="scientific">Lacibacterium aquatile</name>
    <dbReference type="NCBI Taxonomy" id="1168082"/>
    <lineage>
        <taxon>Bacteria</taxon>
        <taxon>Pseudomonadati</taxon>
        <taxon>Pseudomonadota</taxon>
        <taxon>Alphaproteobacteria</taxon>
        <taxon>Rhodospirillales</taxon>
        <taxon>Rhodospirillaceae</taxon>
    </lineage>
</organism>
<keyword evidence="1" id="KW-0812">Transmembrane</keyword>
<evidence type="ECO:0000313" key="3">
    <source>
        <dbReference type="Proteomes" id="UP001597295"/>
    </source>
</evidence>
<dbReference type="Proteomes" id="UP001597295">
    <property type="component" value="Unassembled WGS sequence"/>
</dbReference>
<proteinExistence type="predicted"/>
<evidence type="ECO:0000256" key="1">
    <source>
        <dbReference type="SAM" id="Phobius"/>
    </source>
</evidence>
<comment type="caution">
    <text evidence="2">The sequence shown here is derived from an EMBL/GenBank/DDBJ whole genome shotgun (WGS) entry which is preliminary data.</text>
</comment>
<accession>A0ABW5DS73</accession>
<gene>
    <name evidence="2" type="ORF">ACFSM5_10595</name>
</gene>
<keyword evidence="3" id="KW-1185">Reference proteome</keyword>
<sequence length="123" mass="13307">MTEVSENGRYNIEVLDNGRWVELSETTTLHAAMLRARALFGLDKTQPVRVVAHLPQGVRRIYTLVAKPLETEYVSRTAGAQQFGRKMLALVGLGVAASALAMIGATMSSIIGNSGPAFRMIAF</sequence>
<keyword evidence="1" id="KW-0472">Membrane</keyword>
<evidence type="ECO:0000313" key="2">
    <source>
        <dbReference type="EMBL" id="MFD2263336.1"/>
    </source>
</evidence>
<feature type="transmembrane region" description="Helical" evidence="1">
    <location>
        <begin position="88"/>
        <end position="111"/>
    </location>
</feature>